<evidence type="ECO:0000256" key="2">
    <source>
        <dbReference type="ARBA" id="ARBA00023015"/>
    </source>
</evidence>
<feature type="region of interest" description="Disordered" evidence="7">
    <location>
        <begin position="192"/>
        <end position="255"/>
    </location>
</feature>
<gene>
    <name evidence="8" type="ORF">Fcan01_12603</name>
</gene>
<evidence type="ECO:0000256" key="6">
    <source>
        <dbReference type="RuleBase" id="RU367155"/>
    </source>
</evidence>
<keyword evidence="2 6" id="KW-0805">Transcription regulation</keyword>
<evidence type="ECO:0000256" key="7">
    <source>
        <dbReference type="SAM" id="MobiDB-lite"/>
    </source>
</evidence>
<dbReference type="PANTHER" id="PTHR12632">
    <property type="entry name" value="TRANSCRIPTION FACTOR NF-Y ALPHA-RELATED"/>
    <property type="match status" value="1"/>
</dbReference>
<evidence type="ECO:0000256" key="4">
    <source>
        <dbReference type="ARBA" id="ARBA00023163"/>
    </source>
</evidence>
<dbReference type="Pfam" id="PF02045">
    <property type="entry name" value="CBFB_NFYA"/>
    <property type="match status" value="1"/>
</dbReference>
<sequence length="255" mass="27630">MASTTNNIHTTTTTSHVVDGQQQQQHGQQLTVVQTSPQVQMVNSTGQSQQPIMVQTIGQPGLAQAIQVLPIGNFTNIQGAQIIQTADGQAYIYQPVNVDGSNSQQATQNTLLGINGSMIPINTSSGGGQSTITLPTSMVGGSNIMVQSTGGMPIARMPIQTPTELLEEEPLYVNAKQYHRILKRRQARARLEQEGRIPKERPKYLHESRHKHAMNRVRGDGGRFHSGSVKGEGYDEEDDLSGHHASSDPTEGSLM</sequence>
<keyword evidence="4 6" id="KW-0804">Transcription</keyword>
<dbReference type="GO" id="GO:0005634">
    <property type="term" value="C:nucleus"/>
    <property type="evidence" value="ECO:0007669"/>
    <property type="project" value="UniProtKB-SubCell"/>
</dbReference>
<dbReference type="Gene3D" id="6.10.250.2430">
    <property type="match status" value="1"/>
</dbReference>
<dbReference type="GO" id="GO:0003677">
    <property type="term" value="F:DNA binding"/>
    <property type="evidence" value="ECO:0007669"/>
    <property type="project" value="UniProtKB-KW"/>
</dbReference>
<comment type="similarity">
    <text evidence="6">Belongs to the NFYA/HAP2 subunit family.</text>
</comment>
<feature type="compositionally biased region" description="Basic and acidic residues" evidence="7">
    <location>
        <begin position="192"/>
        <end position="207"/>
    </location>
</feature>
<evidence type="ECO:0000256" key="1">
    <source>
        <dbReference type="ARBA" id="ARBA00004123"/>
    </source>
</evidence>
<dbReference type="EMBL" id="LNIX01000006">
    <property type="protein sequence ID" value="OXA53295.1"/>
    <property type="molecule type" value="Genomic_DNA"/>
</dbReference>
<comment type="caution">
    <text evidence="8">The sequence shown here is derived from an EMBL/GenBank/DDBJ whole genome shotgun (WGS) entry which is preliminary data.</text>
</comment>
<proteinExistence type="inferred from homology"/>
<dbReference type="InterPro" id="IPR001289">
    <property type="entry name" value="NFYA"/>
</dbReference>
<evidence type="ECO:0000313" key="8">
    <source>
        <dbReference type="EMBL" id="OXA53295.1"/>
    </source>
</evidence>
<evidence type="ECO:0000313" key="9">
    <source>
        <dbReference type="Proteomes" id="UP000198287"/>
    </source>
</evidence>
<dbReference type="Proteomes" id="UP000198287">
    <property type="component" value="Unassembled WGS sequence"/>
</dbReference>
<comment type="subunit">
    <text evidence="6">Heterotrimer.</text>
</comment>
<organism evidence="8 9">
    <name type="scientific">Folsomia candida</name>
    <name type="common">Springtail</name>
    <dbReference type="NCBI Taxonomy" id="158441"/>
    <lineage>
        <taxon>Eukaryota</taxon>
        <taxon>Metazoa</taxon>
        <taxon>Ecdysozoa</taxon>
        <taxon>Arthropoda</taxon>
        <taxon>Hexapoda</taxon>
        <taxon>Collembola</taxon>
        <taxon>Entomobryomorpha</taxon>
        <taxon>Isotomoidea</taxon>
        <taxon>Isotomidae</taxon>
        <taxon>Proisotominae</taxon>
        <taxon>Folsomia</taxon>
    </lineage>
</organism>
<dbReference type="OMA" id="SMIPINT"/>
<dbReference type="OrthoDB" id="1097733at2759"/>
<dbReference type="PRINTS" id="PR00616">
    <property type="entry name" value="CCAATSUBUNTB"/>
</dbReference>
<dbReference type="AlphaFoldDB" id="A0A226E6R1"/>
<dbReference type="GO" id="GO:0003700">
    <property type="term" value="F:DNA-binding transcription factor activity"/>
    <property type="evidence" value="ECO:0007669"/>
    <property type="project" value="UniProtKB-UniRule"/>
</dbReference>
<dbReference type="PROSITE" id="PS51152">
    <property type="entry name" value="NFYA_HAP2_2"/>
    <property type="match status" value="1"/>
</dbReference>
<comment type="function">
    <text evidence="6">Component of the sequence-specific heterotrimeric transcription factor (NF-Y) which specifically recognizes a 5'-CCAAT-3' box motif found in the promoters of its target genes.</text>
</comment>
<keyword evidence="3 6" id="KW-0238">DNA-binding</keyword>
<keyword evidence="5 6" id="KW-0539">Nucleus</keyword>
<feature type="region of interest" description="Disordered" evidence="7">
    <location>
        <begin position="1"/>
        <end position="30"/>
    </location>
</feature>
<name>A0A226E6R1_FOLCA</name>
<evidence type="ECO:0000256" key="5">
    <source>
        <dbReference type="ARBA" id="ARBA00023242"/>
    </source>
</evidence>
<dbReference type="SMART" id="SM00521">
    <property type="entry name" value="CBF"/>
    <property type="match status" value="1"/>
</dbReference>
<evidence type="ECO:0000256" key="3">
    <source>
        <dbReference type="ARBA" id="ARBA00023125"/>
    </source>
</evidence>
<comment type="subcellular location">
    <subcellularLocation>
        <location evidence="1 6">Nucleus</location>
    </subcellularLocation>
</comment>
<accession>A0A226E6R1</accession>
<keyword evidence="9" id="KW-1185">Reference proteome</keyword>
<reference evidence="8 9" key="1">
    <citation type="submission" date="2015-12" db="EMBL/GenBank/DDBJ databases">
        <title>The genome of Folsomia candida.</title>
        <authorList>
            <person name="Faddeeva A."/>
            <person name="Derks M.F."/>
            <person name="Anvar Y."/>
            <person name="Smit S."/>
            <person name="Van Straalen N."/>
            <person name="Roelofs D."/>
        </authorList>
    </citation>
    <scope>NUCLEOTIDE SEQUENCE [LARGE SCALE GENOMIC DNA]</scope>
    <source>
        <strain evidence="8 9">VU population</strain>
        <tissue evidence="8">Whole body</tissue>
    </source>
</reference>
<protein>
    <recommendedName>
        <fullName evidence="6">Nuclear transcription factor Y subunit</fullName>
    </recommendedName>
</protein>
<dbReference type="STRING" id="158441.A0A226E6R1"/>